<sequence>MIEEIEIVDQKAMIEEIEIVDQEVMIEEVEIVDQKAMIEEIEIVDQEVIIEEIEIVDQEVMIEEIKIVNQEVMKGEDDQVMIAEVDNQISSIMQNKEIQKLFKEFLNQKLNSDNISSYINKEDLLSQNHSRSQEQSSQRSPRQSNQSYFQIQDRTSLQEGSSSLNIRSKYLDLTNLSNNLLVALRLKPIQTPNWMISGYEGPLRAAIQNACAKQSSIALPQ</sequence>
<comment type="caution">
    <text evidence="2">The sequence shown here is derived from an EMBL/GenBank/DDBJ whole genome shotgun (WGS) entry which is preliminary data.</text>
</comment>
<feature type="compositionally biased region" description="Low complexity" evidence="1">
    <location>
        <begin position="126"/>
        <end position="147"/>
    </location>
</feature>
<protein>
    <submittedName>
        <fullName evidence="2">16927_t:CDS:1</fullName>
    </submittedName>
</protein>
<organism evidence="2 3">
    <name type="scientific">Dentiscutata erythropus</name>
    <dbReference type="NCBI Taxonomy" id="1348616"/>
    <lineage>
        <taxon>Eukaryota</taxon>
        <taxon>Fungi</taxon>
        <taxon>Fungi incertae sedis</taxon>
        <taxon>Mucoromycota</taxon>
        <taxon>Glomeromycotina</taxon>
        <taxon>Glomeromycetes</taxon>
        <taxon>Diversisporales</taxon>
        <taxon>Gigasporaceae</taxon>
        <taxon>Dentiscutata</taxon>
    </lineage>
</organism>
<dbReference type="EMBL" id="CAJVPY010006435">
    <property type="protein sequence ID" value="CAG8662760.1"/>
    <property type="molecule type" value="Genomic_DNA"/>
</dbReference>
<feature type="region of interest" description="Disordered" evidence="1">
    <location>
        <begin position="126"/>
        <end position="149"/>
    </location>
</feature>
<accession>A0A9N9E3G7</accession>
<name>A0A9N9E3G7_9GLOM</name>
<dbReference type="Proteomes" id="UP000789405">
    <property type="component" value="Unassembled WGS sequence"/>
</dbReference>
<gene>
    <name evidence="2" type="ORF">DERYTH_LOCUS10804</name>
</gene>
<proteinExistence type="predicted"/>
<keyword evidence="3" id="KW-1185">Reference proteome</keyword>
<evidence type="ECO:0000313" key="2">
    <source>
        <dbReference type="EMBL" id="CAG8662760.1"/>
    </source>
</evidence>
<dbReference type="AlphaFoldDB" id="A0A9N9E3G7"/>
<evidence type="ECO:0000256" key="1">
    <source>
        <dbReference type="SAM" id="MobiDB-lite"/>
    </source>
</evidence>
<evidence type="ECO:0000313" key="3">
    <source>
        <dbReference type="Proteomes" id="UP000789405"/>
    </source>
</evidence>
<dbReference type="OrthoDB" id="2407570at2759"/>
<reference evidence="2" key="1">
    <citation type="submission" date="2021-06" db="EMBL/GenBank/DDBJ databases">
        <authorList>
            <person name="Kallberg Y."/>
            <person name="Tangrot J."/>
            <person name="Rosling A."/>
        </authorList>
    </citation>
    <scope>NUCLEOTIDE SEQUENCE</scope>
    <source>
        <strain evidence="2">MA453B</strain>
    </source>
</reference>